<evidence type="ECO:0000313" key="3">
    <source>
        <dbReference type="Proteomes" id="UP000267096"/>
    </source>
</evidence>
<dbReference type="EMBL" id="UYRR01014610">
    <property type="protein sequence ID" value="VDK27395.1"/>
    <property type="molecule type" value="Genomic_DNA"/>
</dbReference>
<accession>A0A0M3JGS2</accession>
<protein>
    <submittedName>
        <fullName evidence="4">FAT domain-containing protein</fullName>
    </submittedName>
</protein>
<dbReference type="OrthoDB" id="10631868at2759"/>
<proteinExistence type="predicted"/>
<reference evidence="4" key="1">
    <citation type="submission" date="2017-02" db="UniProtKB">
        <authorList>
            <consortium name="WormBaseParasite"/>
        </authorList>
    </citation>
    <scope>IDENTIFICATION</scope>
</reference>
<reference evidence="2 3" key="2">
    <citation type="submission" date="2018-11" db="EMBL/GenBank/DDBJ databases">
        <authorList>
            <consortium name="Pathogen Informatics"/>
        </authorList>
    </citation>
    <scope>NUCLEOTIDE SEQUENCE [LARGE SCALE GENOMIC DNA]</scope>
</reference>
<evidence type="ECO:0000259" key="1">
    <source>
        <dbReference type="Pfam" id="PF02259"/>
    </source>
</evidence>
<evidence type="ECO:0000313" key="2">
    <source>
        <dbReference type="EMBL" id="VDK27395.1"/>
    </source>
</evidence>
<feature type="domain" description="PIK-related kinase FAT" evidence="1">
    <location>
        <begin position="86"/>
        <end position="120"/>
    </location>
</feature>
<dbReference type="WBParaSite" id="ASIM_0000682901-mRNA-1">
    <property type="protein sequence ID" value="ASIM_0000682901-mRNA-1"/>
    <property type="gene ID" value="ASIM_0000682901"/>
</dbReference>
<organism evidence="4">
    <name type="scientific">Anisakis simplex</name>
    <name type="common">Herring worm</name>
    <dbReference type="NCBI Taxonomy" id="6269"/>
    <lineage>
        <taxon>Eukaryota</taxon>
        <taxon>Metazoa</taxon>
        <taxon>Ecdysozoa</taxon>
        <taxon>Nematoda</taxon>
        <taxon>Chromadorea</taxon>
        <taxon>Rhabditida</taxon>
        <taxon>Spirurina</taxon>
        <taxon>Ascaridomorpha</taxon>
        <taxon>Ascaridoidea</taxon>
        <taxon>Anisakidae</taxon>
        <taxon>Anisakis</taxon>
        <taxon>Anisakis simplex complex</taxon>
    </lineage>
</organism>
<gene>
    <name evidence="2" type="ORF">ASIM_LOCUS6610</name>
</gene>
<evidence type="ECO:0000313" key="4">
    <source>
        <dbReference type="WBParaSite" id="ASIM_0000682901-mRNA-1"/>
    </source>
</evidence>
<dbReference type="AlphaFoldDB" id="A0A0M3JGS2"/>
<sequence length="144" mass="16120">MKPGSEMSHLCAKCCLKLGEWYEIIASSRTSQQQLVAIGIPPSANPVMMGVASLMLSSNQQLQSVQPTPVPATTLNPLSSPTMNSSPTHNQAIKFYSYATNYDPNWYKAWHKLASAYFNSAIYQPKSEVRFLFFVHFVFDFAVF</sequence>
<keyword evidence="3" id="KW-1185">Reference proteome</keyword>
<dbReference type="Pfam" id="PF02259">
    <property type="entry name" value="FAT"/>
    <property type="match status" value="1"/>
</dbReference>
<name>A0A0M3JGS2_ANISI</name>
<dbReference type="InterPro" id="IPR003151">
    <property type="entry name" value="PIK-rel_kinase_FAT"/>
</dbReference>
<dbReference type="Proteomes" id="UP000267096">
    <property type="component" value="Unassembled WGS sequence"/>
</dbReference>
<dbReference type="SUPFAM" id="SSF48452">
    <property type="entry name" value="TPR-like"/>
    <property type="match status" value="1"/>
</dbReference>
<dbReference type="InterPro" id="IPR011990">
    <property type="entry name" value="TPR-like_helical_dom_sf"/>
</dbReference>